<dbReference type="NCBIfam" id="TIGR02480">
    <property type="entry name" value="fliN"/>
    <property type="match status" value="1"/>
</dbReference>
<dbReference type="InterPro" id="IPR012826">
    <property type="entry name" value="FliN"/>
</dbReference>
<evidence type="ECO:0000259" key="8">
    <source>
        <dbReference type="Pfam" id="PF01052"/>
    </source>
</evidence>
<dbReference type="InterPro" id="IPR001172">
    <property type="entry name" value="FliN_T3SS_HrcQb"/>
</dbReference>
<dbReference type="Pfam" id="PF01052">
    <property type="entry name" value="FliMN_C"/>
    <property type="match status" value="1"/>
</dbReference>
<evidence type="ECO:0000256" key="6">
    <source>
        <dbReference type="ARBA" id="ARBA00022779"/>
    </source>
</evidence>
<keyword evidence="9" id="KW-0966">Cell projection</keyword>
<dbReference type="InterPro" id="IPR001543">
    <property type="entry name" value="FliN-like_C"/>
</dbReference>
<accession>A0A7C0U3V0</accession>
<comment type="subcellular location">
    <subcellularLocation>
        <location evidence="1">Cell membrane</location>
        <topology evidence="1">Peripheral membrane protein</topology>
        <orientation evidence="1">Cytoplasmic side</orientation>
    </subcellularLocation>
</comment>
<organism evidence="9">
    <name type="scientific">Desulfofervidus auxilii</name>
    <dbReference type="NCBI Taxonomy" id="1621989"/>
    <lineage>
        <taxon>Bacteria</taxon>
        <taxon>Pseudomonadati</taxon>
        <taxon>Thermodesulfobacteriota</taxon>
        <taxon>Candidatus Desulfofervidia</taxon>
        <taxon>Candidatus Desulfofervidales</taxon>
        <taxon>Candidatus Desulfofervidaceae</taxon>
        <taxon>Candidatus Desulfofervidus</taxon>
    </lineage>
</organism>
<dbReference type="AlphaFoldDB" id="A0A7C0U3V0"/>
<keyword evidence="7" id="KW-0472">Membrane</keyword>
<keyword evidence="4" id="KW-1003">Cell membrane</keyword>
<keyword evidence="5" id="KW-0145">Chemotaxis</keyword>
<dbReference type="SUPFAM" id="SSF101801">
    <property type="entry name" value="Surface presentation of antigens (SPOA)"/>
    <property type="match status" value="1"/>
</dbReference>
<gene>
    <name evidence="9" type="primary">fliN</name>
    <name evidence="9" type="ORF">ENG63_08460</name>
</gene>
<dbReference type="Proteomes" id="UP000886289">
    <property type="component" value="Unassembled WGS sequence"/>
</dbReference>
<evidence type="ECO:0000256" key="1">
    <source>
        <dbReference type="ARBA" id="ARBA00004413"/>
    </source>
</evidence>
<dbReference type="GO" id="GO:0009425">
    <property type="term" value="C:bacterial-type flagellum basal body"/>
    <property type="evidence" value="ECO:0007669"/>
    <property type="project" value="InterPro"/>
</dbReference>
<dbReference type="PANTHER" id="PTHR43484:SF1">
    <property type="entry name" value="FLAGELLAR MOTOR SWITCH PROTEIN FLIN"/>
    <property type="match status" value="1"/>
</dbReference>
<keyword evidence="9" id="KW-0969">Cilium</keyword>
<dbReference type="GO" id="GO:0006935">
    <property type="term" value="P:chemotaxis"/>
    <property type="evidence" value="ECO:0007669"/>
    <property type="project" value="UniProtKB-KW"/>
</dbReference>
<dbReference type="PANTHER" id="PTHR43484">
    <property type="match status" value="1"/>
</dbReference>
<dbReference type="PRINTS" id="PR00956">
    <property type="entry name" value="FLGMOTORFLIN"/>
</dbReference>
<sequence>MKQTIPKDKVKEILKEAADQHIAAPNLELILDVPLQVTVELGRTKMTIRDLLRLREGSVIELSTPVGEPLDILVNQKPVAKGEVVVVNEKYGVRILSVISQMERLEQLK</sequence>
<evidence type="ECO:0000256" key="3">
    <source>
        <dbReference type="ARBA" id="ARBA00021897"/>
    </source>
</evidence>
<dbReference type="EMBL" id="DRBS01000313">
    <property type="protein sequence ID" value="HDD44873.1"/>
    <property type="molecule type" value="Genomic_DNA"/>
</dbReference>
<dbReference type="GO" id="GO:0071973">
    <property type="term" value="P:bacterial-type flagellum-dependent cell motility"/>
    <property type="evidence" value="ECO:0007669"/>
    <property type="project" value="InterPro"/>
</dbReference>
<dbReference type="InterPro" id="IPR036429">
    <property type="entry name" value="SpoA-like_sf"/>
</dbReference>
<dbReference type="GO" id="GO:0003774">
    <property type="term" value="F:cytoskeletal motor activity"/>
    <property type="evidence" value="ECO:0007669"/>
    <property type="project" value="InterPro"/>
</dbReference>
<reference evidence="9" key="1">
    <citation type="journal article" date="2020" name="mSystems">
        <title>Genome- and Community-Level Interaction Insights into Carbon Utilization and Element Cycling Functions of Hydrothermarchaeota in Hydrothermal Sediment.</title>
        <authorList>
            <person name="Zhou Z."/>
            <person name="Liu Y."/>
            <person name="Xu W."/>
            <person name="Pan J."/>
            <person name="Luo Z.H."/>
            <person name="Li M."/>
        </authorList>
    </citation>
    <scope>NUCLEOTIDE SEQUENCE [LARGE SCALE GENOMIC DNA]</scope>
    <source>
        <strain evidence="9">HyVt-233</strain>
    </source>
</reference>
<evidence type="ECO:0000256" key="7">
    <source>
        <dbReference type="ARBA" id="ARBA00023136"/>
    </source>
</evidence>
<comment type="caution">
    <text evidence="9">The sequence shown here is derived from an EMBL/GenBank/DDBJ whole genome shotgun (WGS) entry which is preliminary data.</text>
</comment>
<evidence type="ECO:0000256" key="2">
    <source>
        <dbReference type="ARBA" id="ARBA00009226"/>
    </source>
</evidence>
<evidence type="ECO:0000313" key="9">
    <source>
        <dbReference type="EMBL" id="HDD44873.1"/>
    </source>
</evidence>
<name>A0A7C0U3V0_DESA2</name>
<comment type="similarity">
    <text evidence="2">Belongs to the FliN/MopA/SpaO family.</text>
</comment>
<dbReference type="GO" id="GO:0005886">
    <property type="term" value="C:plasma membrane"/>
    <property type="evidence" value="ECO:0007669"/>
    <property type="project" value="UniProtKB-SubCell"/>
</dbReference>
<keyword evidence="6" id="KW-0283">Flagellar rotation</keyword>
<dbReference type="Gene3D" id="2.30.330.10">
    <property type="entry name" value="SpoA-like"/>
    <property type="match status" value="1"/>
</dbReference>
<protein>
    <recommendedName>
        <fullName evidence="3">Flagellar motor switch protein FliN</fullName>
    </recommendedName>
</protein>
<evidence type="ECO:0000256" key="5">
    <source>
        <dbReference type="ARBA" id="ARBA00022500"/>
    </source>
</evidence>
<feature type="domain" description="Flagellar motor switch protein FliN-like C-terminal" evidence="8">
    <location>
        <begin position="29"/>
        <end position="99"/>
    </location>
</feature>
<dbReference type="InterPro" id="IPR051469">
    <property type="entry name" value="FliN/MopA/SpaO"/>
</dbReference>
<evidence type="ECO:0000256" key="4">
    <source>
        <dbReference type="ARBA" id="ARBA00022475"/>
    </source>
</evidence>
<keyword evidence="9" id="KW-0282">Flagellum</keyword>
<proteinExistence type="inferred from homology"/>